<organism evidence="2 3">
    <name type="scientific">Methylorubrum populi</name>
    <dbReference type="NCBI Taxonomy" id="223967"/>
    <lineage>
        <taxon>Bacteria</taxon>
        <taxon>Pseudomonadati</taxon>
        <taxon>Pseudomonadota</taxon>
        <taxon>Alphaproteobacteria</taxon>
        <taxon>Hyphomicrobiales</taxon>
        <taxon>Methylobacteriaceae</taxon>
        <taxon>Methylorubrum</taxon>
    </lineage>
</organism>
<sequence length="118" mass="13274">MKEPGPHHPITITPHVGSVRVRLDGRIIAETERALELREAGYEPVLYIPHDDVEARVLAPNPRRTHCPYKGEASYFDLCAGGEPQCTAAWSYQNPFPAVARIRGHLAFYRDRVEVIDA</sequence>
<reference evidence="2" key="1">
    <citation type="journal article" date="2021" name="PeerJ">
        <title>Extensive microbial diversity within the chicken gut microbiome revealed by metagenomics and culture.</title>
        <authorList>
            <person name="Gilroy R."/>
            <person name="Ravi A."/>
            <person name="Getino M."/>
            <person name="Pursley I."/>
            <person name="Horton D.L."/>
            <person name="Alikhan N.F."/>
            <person name="Baker D."/>
            <person name="Gharbi K."/>
            <person name="Hall N."/>
            <person name="Watson M."/>
            <person name="Adriaenssens E.M."/>
            <person name="Foster-Nyarko E."/>
            <person name="Jarju S."/>
            <person name="Secka A."/>
            <person name="Antonio M."/>
            <person name="Oren A."/>
            <person name="Chaudhuri R.R."/>
            <person name="La Ragione R."/>
            <person name="Hildebrand F."/>
            <person name="Pallen M.J."/>
        </authorList>
    </citation>
    <scope>NUCLEOTIDE SEQUENCE</scope>
    <source>
        <strain evidence="2">316</strain>
    </source>
</reference>
<dbReference type="Gene3D" id="2.170.150.40">
    <property type="entry name" value="Domain of unknown function (DUF427)"/>
    <property type="match status" value="1"/>
</dbReference>
<dbReference type="Proteomes" id="UP000742631">
    <property type="component" value="Unassembled WGS sequence"/>
</dbReference>
<reference evidence="2" key="2">
    <citation type="submission" date="2021-09" db="EMBL/GenBank/DDBJ databases">
        <authorList>
            <person name="Gilroy R."/>
        </authorList>
    </citation>
    <scope>NUCLEOTIDE SEQUENCE</scope>
    <source>
        <strain evidence="2">316</strain>
    </source>
</reference>
<protein>
    <submittedName>
        <fullName evidence="2">DUF427 domain-containing protein</fullName>
    </submittedName>
</protein>
<dbReference type="Pfam" id="PF04248">
    <property type="entry name" value="NTP_transf_9"/>
    <property type="match status" value="1"/>
</dbReference>
<feature type="domain" description="DUF427" evidence="1">
    <location>
        <begin position="19"/>
        <end position="110"/>
    </location>
</feature>
<dbReference type="PANTHER" id="PTHR34310">
    <property type="entry name" value="DUF427 DOMAIN PROTEIN (AFU_ORTHOLOGUE AFUA_3G02220)"/>
    <property type="match status" value="1"/>
</dbReference>
<name>A0A921JGR5_9HYPH</name>
<dbReference type="InterPro" id="IPR007361">
    <property type="entry name" value="DUF427"/>
</dbReference>
<evidence type="ECO:0000259" key="1">
    <source>
        <dbReference type="Pfam" id="PF04248"/>
    </source>
</evidence>
<evidence type="ECO:0000313" key="3">
    <source>
        <dbReference type="Proteomes" id="UP000742631"/>
    </source>
</evidence>
<proteinExistence type="predicted"/>
<evidence type="ECO:0000313" key="2">
    <source>
        <dbReference type="EMBL" id="HJE25344.1"/>
    </source>
</evidence>
<dbReference type="EMBL" id="DYYG01000049">
    <property type="protein sequence ID" value="HJE25344.1"/>
    <property type="molecule type" value="Genomic_DNA"/>
</dbReference>
<gene>
    <name evidence="2" type="ORF">K8W01_16935</name>
</gene>
<comment type="caution">
    <text evidence="2">The sequence shown here is derived from an EMBL/GenBank/DDBJ whole genome shotgun (WGS) entry which is preliminary data.</text>
</comment>
<dbReference type="AlphaFoldDB" id="A0A921JGR5"/>
<dbReference type="InterPro" id="IPR038694">
    <property type="entry name" value="DUF427_sf"/>
</dbReference>
<accession>A0A921JGR5</accession>
<dbReference type="PANTHER" id="PTHR34310:SF9">
    <property type="entry name" value="BLR5716 PROTEIN"/>
    <property type="match status" value="1"/>
</dbReference>